<dbReference type="InterPro" id="IPR007372">
    <property type="entry name" value="Lipid/polyisoprenoid-bd_YceI"/>
</dbReference>
<dbReference type="AlphaFoldDB" id="A0A369KV53"/>
<dbReference type="Proteomes" id="UP000253934">
    <property type="component" value="Unassembled WGS sequence"/>
</dbReference>
<name>A0A369KV53_9BACT</name>
<dbReference type="InterPro" id="IPR036761">
    <property type="entry name" value="TTHA0802/YceI-like_sf"/>
</dbReference>
<dbReference type="SUPFAM" id="SSF101874">
    <property type="entry name" value="YceI-like"/>
    <property type="match status" value="1"/>
</dbReference>
<gene>
    <name evidence="3" type="ORF">DCC88_09270</name>
</gene>
<dbReference type="PANTHER" id="PTHR34406:SF1">
    <property type="entry name" value="PROTEIN YCEI"/>
    <property type="match status" value="1"/>
</dbReference>
<keyword evidence="1" id="KW-0732">Signal</keyword>
<dbReference type="EMBL" id="QOVW01000080">
    <property type="protein sequence ID" value="RDB35594.1"/>
    <property type="molecule type" value="Genomic_DNA"/>
</dbReference>
<feature type="signal peptide" evidence="1">
    <location>
        <begin position="1"/>
        <end position="22"/>
    </location>
</feature>
<feature type="domain" description="Lipid/polyisoprenoid-binding YceI-like" evidence="2">
    <location>
        <begin position="41"/>
        <end position="208"/>
    </location>
</feature>
<feature type="chain" id="PRO_5016680310" evidence="1">
    <location>
        <begin position="23"/>
        <end position="210"/>
    </location>
</feature>
<organism evidence="3 4">
    <name type="scientific">Spirobacillus cienkowskii</name>
    <dbReference type="NCBI Taxonomy" id="495820"/>
    <lineage>
        <taxon>Bacteria</taxon>
        <taxon>Pseudomonadati</taxon>
        <taxon>Bdellovibrionota</taxon>
        <taxon>Oligoflexia</taxon>
        <taxon>Silvanigrellales</taxon>
        <taxon>Spirobacillus</taxon>
    </lineage>
</organism>
<comment type="caution">
    <text evidence="3">The sequence shown here is derived from an EMBL/GenBank/DDBJ whole genome shotgun (WGS) entry which is preliminary data.</text>
</comment>
<sequence length="210" mass="23465">MIKQSFYSLFLLSSFIMFPAFSFNTEIDDSKMIALAQSAQSYKVDPLHSKVTFEVAHLVISTVNGEFKKFEGNFKFNPDNFSQSQLDASVETNSIDTAVQKRDDHLKSPDFFDTKKFPKMTFKSKSAKKTSSDSFDLMGDLTIRGVTKPITFKVKYKGQIKSKDKTIQAFKAVAEINRKDFGMSFQNIAEAGPVVGDVVTISLVCEGINS</sequence>
<proteinExistence type="predicted"/>
<evidence type="ECO:0000313" key="3">
    <source>
        <dbReference type="EMBL" id="RDB35594.1"/>
    </source>
</evidence>
<protein>
    <submittedName>
        <fullName evidence="3">YceI family protein</fullName>
    </submittedName>
</protein>
<evidence type="ECO:0000256" key="1">
    <source>
        <dbReference type="SAM" id="SignalP"/>
    </source>
</evidence>
<dbReference type="PANTHER" id="PTHR34406">
    <property type="entry name" value="PROTEIN YCEI"/>
    <property type="match status" value="1"/>
</dbReference>
<dbReference type="SMART" id="SM00867">
    <property type="entry name" value="YceI"/>
    <property type="match status" value="1"/>
</dbReference>
<dbReference type="Gene3D" id="2.40.128.110">
    <property type="entry name" value="Lipid/polyisoprenoid-binding, YceI-like"/>
    <property type="match status" value="1"/>
</dbReference>
<evidence type="ECO:0000313" key="4">
    <source>
        <dbReference type="Proteomes" id="UP000253934"/>
    </source>
</evidence>
<dbReference type="Pfam" id="PF04264">
    <property type="entry name" value="YceI"/>
    <property type="match status" value="1"/>
</dbReference>
<accession>A0A369KV53</accession>
<reference evidence="3" key="1">
    <citation type="submission" date="2018-04" db="EMBL/GenBank/DDBJ databases">
        <title>Draft genome sequence of the Candidatus Spirobacillus cienkowskii, a pathogen of freshwater Daphnia species, reconstructed from hemolymph metagenomic reads.</title>
        <authorList>
            <person name="Bresciani L."/>
            <person name="Lemos L.N."/>
            <person name="Wale N."/>
            <person name="Lin J.Y."/>
            <person name="Fernandes G.R."/>
            <person name="Duffy M.A."/>
            <person name="Rodrigues J.M."/>
        </authorList>
    </citation>
    <scope>NUCLEOTIDE SEQUENCE [LARGE SCALE GENOMIC DNA]</scope>
    <source>
        <strain evidence="3">Binning01</strain>
    </source>
</reference>
<evidence type="ECO:0000259" key="2">
    <source>
        <dbReference type="SMART" id="SM00867"/>
    </source>
</evidence>
<keyword evidence="4" id="KW-1185">Reference proteome</keyword>